<dbReference type="GO" id="GO:0005643">
    <property type="term" value="C:nuclear pore"/>
    <property type="evidence" value="ECO:0007669"/>
    <property type="project" value="TreeGrafter"/>
</dbReference>
<keyword evidence="1" id="KW-0820">tRNA-binding</keyword>
<dbReference type="Gene3D" id="1.25.10.10">
    <property type="entry name" value="Leucine-rich Repeat Variant"/>
    <property type="match status" value="1"/>
</dbReference>
<keyword evidence="4" id="KW-1185">Reference proteome</keyword>
<comment type="caution">
    <text evidence="3">The sequence shown here is derived from an EMBL/GenBank/DDBJ whole genome shotgun (WGS) entry which is preliminary data.</text>
</comment>
<protein>
    <recommendedName>
        <fullName evidence="1">Exportin-T</fullName>
    </recommendedName>
    <alternativeName>
        <fullName evidence="1">Exportin(tRNA)</fullName>
    </alternativeName>
    <alternativeName>
        <fullName evidence="1">tRNA exportin</fullName>
    </alternativeName>
</protein>
<evidence type="ECO:0000256" key="1">
    <source>
        <dbReference type="RuleBase" id="RU366037"/>
    </source>
</evidence>
<dbReference type="GO" id="GO:0000049">
    <property type="term" value="F:tRNA binding"/>
    <property type="evidence" value="ECO:0007669"/>
    <property type="project" value="UniProtKB-UniRule"/>
</dbReference>
<feature type="domain" description="Exportin-T C-terminal" evidence="2">
    <location>
        <begin position="27"/>
        <end position="128"/>
    </location>
</feature>
<proteinExistence type="inferred from homology"/>
<evidence type="ECO:0000259" key="2">
    <source>
        <dbReference type="Pfam" id="PF19282"/>
    </source>
</evidence>
<reference evidence="3" key="1">
    <citation type="submission" date="2023-07" db="EMBL/GenBank/DDBJ databases">
        <title>Chromosome-level genome assembly of Artemia franciscana.</title>
        <authorList>
            <person name="Jo E."/>
        </authorList>
    </citation>
    <scope>NUCLEOTIDE SEQUENCE</scope>
    <source>
        <tissue evidence="3">Whole body</tissue>
    </source>
</reference>
<dbReference type="GO" id="GO:0031267">
    <property type="term" value="F:small GTPase binding"/>
    <property type="evidence" value="ECO:0007669"/>
    <property type="project" value="InterPro"/>
</dbReference>
<dbReference type="InterPro" id="IPR045546">
    <property type="entry name" value="Exportin-T_C"/>
</dbReference>
<keyword evidence="1" id="KW-0694">RNA-binding</keyword>
<name>A0AA88I405_ARTSF</name>
<comment type="function">
    <text evidence="1">tRNA nucleus export receptor which facilitates tRNA translocation across the nuclear pore complex.</text>
</comment>
<evidence type="ECO:0000313" key="3">
    <source>
        <dbReference type="EMBL" id="KAK2721189.1"/>
    </source>
</evidence>
<organism evidence="3 4">
    <name type="scientific">Artemia franciscana</name>
    <name type="common">Brine shrimp</name>
    <name type="synonym">Artemia sanfranciscana</name>
    <dbReference type="NCBI Taxonomy" id="6661"/>
    <lineage>
        <taxon>Eukaryota</taxon>
        <taxon>Metazoa</taxon>
        <taxon>Ecdysozoa</taxon>
        <taxon>Arthropoda</taxon>
        <taxon>Crustacea</taxon>
        <taxon>Branchiopoda</taxon>
        <taxon>Anostraca</taxon>
        <taxon>Artemiidae</taxon>
        <taxon>Artemia</taxon>
    </lineage>
</organism>
<dbReference type="Pfam" id="PF19282">
    <property type="entry name" value="Exportin-T"/>
    <property type="match status" value="1"/>
</dbReference>
<evidence type="ECO:0000313" key="4">
    <source>
        <dbReference type="Proteomes" id="UP001187531"/>
    </source>
</evidence>
<dbReference type="GO" id="GO:0016363">
    <property type="term" value="C:nuclear matrix"/>
    <property type="evidence" value="ECO:0007669"/>
    <property type="project" value="TreeGrafter"/>
</dbReference>
<dbReference type="InterPro" id="IPR011989">
    <property type="entry name" value="ARM-like"/>
</dbReference>
<keyword evidence="1" id="KW-0813">Transport</keyword>
<comment type="similarity">
    <text evidence="1">Belongs to the exportin family.</text>
</comment>
<dbReference type="GO" id="GO:0005737">
    <property type="term" value="C:cytoplasm"/>
    <property type="evidence" value="ECO:0007669"/>
    <property type="project" value="UniProtKB-SubCell"/>
</dbReference>
<dbReference type="AlphaFoldDB" id="A0AA88I405"/>
<dbReference type="EMBL" id="JAVRJZ010000006">
    <property type="protein sequence ID" value="KAK2721189.1"/>
    <property type="molecule type" value="Genomic_DNA"/>
</dbReference>
<comment type="subcellular location">
    <subcellularLocation>
        <location evidence="1">Nucleus</location>
    </subcellularLocation>
    <subcellularLocation>
        <location evidence="1">Cytoplasm</location>
    </subcellularLocation>
    <text evidence="1">Shuttles between the nucleus and the cytoplasm.</text>
</comment>
<keyword evidence="1" id="KW-0539">Nucleus</keyword>
<gene>
    <name evidence="3" type="ORF">QYM36_003458</name>
</gene>
<dbReference type="GO" id="GO:0071528">
    <property type="term" value="P:tRNA re-export from nucleus"/>
    <property type="evidence" value="ECO:0007669"/>
    <property type="project" value="UniProtKB-UniRule"/>
</dbReference>
<dbReference type="PANTHER" id="PTHR15952:SF11">
    <property type="entry name" value="EXPORTIN-T"/>
    <property type="match status" value="1"/>
</dbReference>
<keyword evidence="1" id="KW-0963">Cytoplasm</keyword>
<accession>A0AA88I405</accession>
<sequence>MLIFTAQKDCYSILKKLVELWGNNGPPDFDEFLYNQIVPACFLGPLRETFDLSDAQTLLALNEASACLKLIYDQKGEEAIEFLQSQYLPRLDFRSNYFRPLPAPKILEFCQALRMEAKLFKQFLKAFFLEGKG</sequence>
<dbReference type="Proteomes" id="UP001187531">
    <property type="component" value="Unassembled WGS sequence"/>
</dbReference>
<dbReference type="PANTHER" id="PTHR15952">
    <property type="entry name" value="EXPORTIN-T/LOS1"/>
    <property type="match status" value="1"/>
</dbReference>
<dbReference type="InterPro" id="IPR040017">
    <property type="entry name" value="XPOT"/>
</dbReference>